<feature type="domain" description="SHOCT" evidence="2">
    <location>
        <begin position="64"/>
        <end position="81"/>
    </location>
</feature>
<evidence type="ECO:0000259" key="2">
    <source>
        <dbReference type="Pfam" id="PF09851"/>
    </source>
</evidence>
<dbReference type="AlphaFoldDB" id="A0A1N7JFC3"/>
<dbReference type="STRING" id="570947.SAMN05421687_105207"/>
<keyword evidence="4" id="KW-1185">Reference proteome</keyword>
<dbReference type="Proteomes" id="UP000187608">
    <property type="component" value="Unassembled WGS sequence"/>
</dbReference>
<accession>A0A1N7JFC3</accession>
<evidence type="ECO:0000313" key="4">
    <source>
        <dbReference type="Proteomes" id="UP000187608"/>
    </source>
</evidence>
<dbReference type="Pfam" id="PF09851">
    <property type="entry name" value="SHOCT"/>
    <property type="match status" value="1"/>
</dbReference>
<protein>
    <submittedName>
        <fullName evidence="3">Putative membrane protein</fullName>
    </submittedName>
</protein>
<feature type="transmembrane region" description="Helical" evidence="1">
    <location>
        <begin position="14"/>
        <end position="40"/>
    </location>
</feature>
<reference evidence="4" key="1">
    <citation type="submission" date="2017-01" db="EMBL/GenBank/DDBJ databases">
        <authorList>
            <person name="Varghese N."/>
            <person name="Submissions S."/>
        </authorList>
    </citation>
    <scope>NUCLEOTIDE SEQUENCE [LARGE SCALE GENOMIC DNA]</scope>
    <source>
        <strain evidence="4">DSM 23127</strain>
    </source>
</reference>
<gene>
    <name evidence="3" type="ORF">SAMN05421687_105207</name>
</gene>
<dbReference type="RefSeq" id="WP_200806507.1">
    <property type="nucleotide sequence ID" value="NZ_FTOC01000005.1"/>
</dbReference>
<evidence type="ECO:0000313" key="3">
    <source>
        <dbReference type="EMBL" id="SIS48053.1"/>
    </source>
</evidence>
<keyword evidence="1" id="KW-0812">Transmembrane</keyword>
<keyword evidence="1" id="KW-1133">Transmembrane helix</keyword>
<proteinExistence type="predicted"/>
<dbReference type="InterPro" id="IPR018649">
    <property type="entry name" value="SHOCT"/>
</dbReference>
<organism evidence="3 4">
    <name type="scientific">Salimicrobium flavidum</name>
    <dbReference type="NCBI Taxonomy" id="570947"/>
    <lineage>
        <taxon>Bacteria</taxon>
        <taxon>Bacillati</taxon>
        <taxon>Bacillota</taxon>
        <taxon>Bacilli</taxon>
        <taxon>Bacillales</taxon>
        <taxon>Bacillaceae</taxon>
        <taxon>Salimicrobium</taxon>
    </lineage>
</organism>
<sequence>MGGMMNGYGMGNGFFGNFLVFGLIFLLLIIAIVAIVVWMVKPGSGSRDTQPTGDERGNESADDILRKRLARGEISEEEYDRLSRKMKE</sequence>
<evidence type="ECO:0000256" key="1">
    <source>
        <dbReference type="SAM" id="Phobius"/>
    </source>
</evidence>
<name>A0A1N7JFC3_9BACI</name>
<dbReference type="EMBL" id="FTOC01000005">
    <property type="protein sequence ID" value="SIS48053.1"/>
    <property type="molecule type" value="Genomic_DNA"/>
</dbReference>
<keyword evidence="1" id="KW-0472">Membrane</keyword>